<dbReference type="EMBL" id="BMZM01000004">
    <property type="protein sequence ID" value="GHC31841.1"/>
    <property type="molecule type" value="Genomic_DNA"/>
</dbReference>
<name>A0ABQ3FNX6_9GAMM</name>
<evidence type="ECO:0000313" key="2">
    <source>
        <dbReference type="Proteomes" id="UP000604243"/>
    </source>
</evidence>
<gene>
    <name evidence="1" type="ORF">GCM10010082_27670</name>
</gene>
<protein>
    <submittedName>
        <fullName evidence="1">Uncharacterized protein</fullName>
    </submittedName>
</protein>
<proteinExistence type="predicted"/>
<dbReference type="Proteomes" id="UP000604243">
    <property type="component" value="Unassembled WGS sequence"/>
</dbReference>
<organism evidence="1 2">
    <name type="scientific">Kushneria pakistanensis</name>
    <dbReference type="NCBI Taxonomy" id="1508770"/>
    <lineage>
        <taxon>Bacteria</taxon>
        <taxon>Pseudomonadati</taxon>
        <taxon>Pseudomonadota</taxon>
        <taxon>Gammaproteobacteria</taxon>
        <taxon>Oceanospirillales</taxon>
        <taxon>Halomonadaceae</taxon>
        <taxon>Kushneria</taxon>
    </lineage>
</organism>
<sequence>MPRERSLSIKDKWSLDNQLGEMLRGLESKEPVRPAFSEELEALMRRYDMNHHDTLKILKLIQQL</sequence>
<comment type="caution">
    <text evidence="1">The sequence shown here is derived from an EMBL/GenBank/DDBJ whole genome shotgun (WGS) entry which is preliminary data.</text>
</comment>
<keyword evidence="2" id="KW-1185">Reference proteome</keyword>
<accession>A0ABQ3FNX6</accession>
<reference evidence="2" key="1">
    <citation type="journal article" date="2019" name="Int. J. Syst. Evol. Microbiol.">
        <title>The Global Catalogue of Microorganisms (GCM) 10K type strain sequencing project: providing services to taxonomists for standard genome sequencing and annotation.</title>
        <authorList>
            <consortium name="The Broad Institute Genomics Platform"/>
            <consortium name="The Broad Institute Genome Sequencing Center for Infectious Disease"/>
            <person name="Wu L."/>
            <person name="Ma J."/>
        </authorList>
    </citation>
    <scope>NUCLEOTIDE SEQUENCE [LARGE SCALE GENOMIC DNA]</scope>
    <source>
        <strain evidence="2">KCTC 42082</strain>
    </source>
</reference>
<evidence type="ECO:0000313" key="1">
    <source>
        <dbReference type="EMBL" id="GHC31841.1"/>
    </source>
</evidence>